<organism evidence="1 2">
    <name type="scientific">Candidatus Allocopromorpha excrementavium</name>
    <dbReference type="NCBI Taxonomy" id="2840741"/>
    <lineage>
        <taxon>Bacteria</taxon>
        <taxon>Bacillati</taxon>
        <taxon>Bacillota</taxon>
        <taxon>Clostridia</taxon>
        <taxon>Eubacteriales</taxon>
        <taxon>Eubacteriaceae</taxon>
        <taxon>Eubacteriaceae incertae sedis</taxon>
        <taxon>Candidatus Allocopromorpha</taxon>
    </lineage>
</organism>
<evidence type="ECO:0000313" key="1">
    <source>
        <dbReference type="EMBL" id="HIT99068.1"/>
    </source>
</evidence>
<name>A0A9D1HBV1_9FIRM</name>
<evidence type="ECO:0000313" key="2">
    <source>
        <dbReference type="Proteomes" id="UP000824159"/>
    </source>
</evidence>
<accession>A0A9D1HBV1</accession>
<reference evidence="1" key="1">
    <citation type="submission" date="2020-10" db="EMBL/GenBank/DDBJ databases">
        <authorList>
            <person name="Gilroy R."/>
        </authorList>
    </citation>
    <scope>NUCLEOTIDE SEQUENCE</scope>
    <source>
        <strain evidence="1">CHK176-22527</strain>
    </source>
</reference>
<dbReference type="AlphaFoldDB" id="A0A9D1HBV1"/>
<sequence>MLFLFFPFLHHFCTKTEYNKAKNKINTAKYSKKQKNILKTCKKYVLIWLTKENSETKKKTKKAERTRGKERKL</sequence>
<proteinExistence type="predicted"/>
<protein>
    <submittedName>
        <fullName evidence="1">Uncharacterized protein</fullName>
    </submittedName>
</protein>
<dbReference type="EMBL" id="DVLX01000026">
    <property type="protein sequence ID" value="HIT99068.1"/>
    <property type="molecule type" value="Genomic_DNA"/>
</dbReference>
<gene>
    <name evidence="1" type="ORF">IAD12_02310</name>
</gene>
<reference evidence="1" key="2">
    <citation type="journal article" date="2021" name="PeerJ">
        <title>Extensive microbial diversity within the chicken gut microbiome revealed by metagenomics and culture.</title>
        <authorList>
            <person name="Gilroy R."/>
            <person name="Ravi A."/>
            <person name="Getino M."/>
            <person name="Pursley I."/>
            <person name="Horton D.L."/>
            <person name="Alikhan N.F."/>
            <person name="Baker D."/>
            <person name="Gharbi K."/>
            <person name="Hall N."/>
            <person name="Watson M."/>
            <person name="Adriaenssens E.M."/>
            <person name="Foster-Nyarko E."/>
            <person name="Jarju S."/>
            <person name="Secka A."/>
            <person name="Antonio M."/>
            <person name="Oren A."/>
            <person name="Chaudhuri R.R."/>
            <person name="La Ragione R."/>
            <person name="Hildebrand F."/>
            <person name="Pallen M.J."/>
        </authorList>
    </citation>
    <scope>NUCLEOTIDE SEQUENCE</scope>
    <source>
        <strain evidence="1">CHK176-22527</strain>
    </source>
</reference>
<comment type="caution">
    <text evidence="1">The sequence shown here is derived from an EMBL/GenBank/DDBJ whole genome shotgun (WGS) entry which is preliminary data.</text>
</comment>
<dbReference type="Proteomes" id="UP000824159">
    <property type="component" value="Unassembled WGS sequence"/>
</dbReference>